<evidence type="ECO:0000256" key="3">
    <source>
        <dbReference type="ARBA" id="ARBA00010343"/>
    </source>
</evidence>
<dbReference type="InterPro" id="IPR000164">
    <property type="entry name" value="Histone_H3/CENP-A"/>
</dbReference>
<evidence type="ECO:0000256" key="2">
    <source>
        <dbReference type="ARBA" id="ARBA00004286"/>
    </source>
</evidence>
<evidence type="ECO:0000256" key="6">
    <source>
        <dbReference type="ARBA" id="ARBA00023242"/>
    </source>
</evidence>
<name>A0A7S4D578_HETAK</name>
<keyword evidence="4" id="KW-0158">Chromosome</keyword>
<dbReference type="GO" id="GO:0000786">
    <property type="term" value="C:nucleosome"/>
    <property type="evidence" value="ECO:0007669"/>
    <property type="project" value="UniProtKB-KW"/>
</dbReference>
<dbReference type="FunFam" id="1.10.20.10:FF:000085">
    <property type="entry name" value="Histone H3.2"/>
    <property type="match status" value="1"/>
</dbReference>
<evidence type="ECO:0000256" key="4">
    <source>
        <dbReference type="ARBA" id="ARBA00022454"/>
    </source>
</evidence>
<dbReference type="GO" id="GO:0030527">
    <property type="term" value="F:structural constituent of chromatin"/>
    <property type="evidence" value="ECO:0007669"/>
    <property type="project" value="InterPro"/>
</dbReference>
<dbReference type="Pfam" id="PF00125">
    <property type="entry name" value="Histone"/>
    <property type="match status" value="1"/>
</dbReference>
<proteinExistence type="inferred from homology"/>
<evidence type="ECO:0000256" key="5">
    <source>
        <dbReference type="ARBA" id="ARBA00023125"/>
    </source>
</evidence>
<reference evidence="10" key="1">
    <citation type="submission" date="2021-01" db="EMBL/GenBank/DDBJ databases">
        <authorList>
            <person name="Corre E."/>
            <person name="Pelletier E."/>
            <person name="Niang G."/>
            <person name="Scheremetjew M."/>
            <person name="Finn R."/>
            <person name="Kale V."/>
            <person name="Holt S."/>
            <person name="Cochrane G."/>
            <person name="Meng A."/>
            <person name="Brown T."/>
            <person name="Cohen L."/>
        </authorList>
    </citation>
    <scope>NUCLEOTIDE SEQUENCE</scope>
    <source>
        <strain evidence="10">CCMP3107</strain>
    </source>
</reference>
<dbReference type="AlphaFoldDB" id="A0A7S4D578"/>
<dbReference type="PANTHER" id="PTHR11426">
    <property type="entry name" value="HISTONE H3"/>
    <property type="match status" value="1"/>
</dbReference>
<evidence type="ECO:0000256" key="1">
    <source>
        <dbReference type="ARBA" id="ARBA00004123"/>
    </source>
</evidence>
<dbReference type="Gene3D" id="1.10.20.10">
    <property type="entry name" value="Histone, subunit A"/>
    <property type="match status" value="1"/>
</dbReference>
<dbReference type="CDD" id="cd22911">
    <property type="entry name" value="HFD_H3"/>
    <property type="match status" value="1"/>
</dbReference>
<evidence type="ECO:0000256" key="7">
    <source>
        <dbReference type="ARBA" id="ARBA00023269"/>
    </source>
</evidence>
<comment type="subcellular location">
    <subcellularLocation>
        <location evidence="2">Chromosome</location>
    </subcellularLocation>
    <subcellularLocation>
        <location evidence="1">Nucleus</location>
    </subcellularLocation>
</comment>
<protein>
    <recommendedName>
        <fullName evidence="9">Core Histone H2A/H2B/H3 domain-containing protein</fullName>
    </recommendedName>
</protein>
<evidence type="ECO:0000256" key="8">
    <source>
        <dbReference type="SAM" id="MobiDB-lite"/>
    </source>
</evidence>
<keyword evidence="7" id="KW-0544">Nucleosome core</keyword>
<dbReference type="EMBL" id="HBIU01017489">
    <property type="protein sequence ID" value="CAE0629447.1"/>
    <property type="molecule type" value="Transcribed_RNA"/>
</dbReference>
<organism evidence="10">
    <name type="scientific">Heterosigma akashiwo</name>
    <name type="common">Chromophytic alga</name>
    <name type="synonym">Heterosigma carterae</name>
    <dbReference type="NCBI Taxonomy" id="2829"/>
    <lineage>
        <taxon>Eukaryota</taxon>
        <taxon>Sar</taxon>
        <taxon>Stramenopiles</taxon>
        <taxon>Ochrophyta</taxon>
        <taxon>Raphidophyceae</taxon>
        <taxon>Chattonellales</taxon>
        <taxon>Chattonellaceae</taxon>
        <taxon>Heterosigma</taxon>
    </lineage>
</organism>
<keyword evidence="5" id="KW-0238">DNA-binding</keyword>
<dbReference type="SUPFAM" id="SSF47113">
    <property type="entry name" value="Histone-fold"/>
    <property type="match status" value="1"/>
</dbReference>
<gene>
    <name evidence="10" type="ORF">HAKA00212_LOCUS8129</name>
</gene>
<accession>A0A7S4D578</accession>
<dbReference type="PRINTS" id="PR00622">
    <property type="entry name" value="HISTONEH3"/>
</dbReference>
<comment type="similarity">
    <text evidence="3">Belongs to the histone H3 family.</text>
</comment>
<feature type="domain" description="Core Histone H2A/H2B/H3" evidence="9">
    <location>
        <begin position="36"/>
        <end position="123"/>
    </location>
</feature>
<dbReference type="GO" id="GO:0005634">
    <property type="term" value="C:nucleus"/>
    <property type="evidence" value="ECO:0007669"/>
    <property type="project" value="UniProtKB-SubCell"/>
</dbReference>
<dbReference type="SMART" id="SM00428">
    <property type="entry name" value="H3"/>
    <property type="match status" value="1"/>
</dbReference>
<sequence length="128" mass="14229">MSRTKTTTVAKTQKKSGQAKAKAAKAPGAKKFRWRPGTVALRQIKKYQKTTDLLMRKAPFQRLVRELATGHKDGLRWQASAVAALQEATEAYVTGLLSDANLCALHAKRVTLMARDLQLARRLRGERA</sequence>
<dbReference type="GO" id="GO:0046982">
    <property type="term" value="F:protein heterodimerization activity"/>
    <property type="evidence" value="ECO:0007669"/>
    <property type="project" value="InterPro"/>
</dbReference>
<keyword evidence="6" id="KW-0539">Nucleus</keyword>
<evidence type="ECO:0000313" key="10">
    <source>
        <dbReference type="EMBL" id="CAE0629447.1"/>
    </source>
</evidence>
<feature type="compositionally biased region" description="Low complexity" evidence="8">
    <location>
        <begin position="1"/>
        <end position="27"/>
    </location>
</feature>
<feature type="region of interest" description="Disordered" evidence="8">
    <location>
        <begin position="1"/>
        <end position="29"/>
    </location>
</feature>
<dbReference type="GO" id="GO:0003677">
    <property type="term" value="F:DNA binding"/>
    <property type="evidence" value="ECO:0007669"/>
    <property type="project" value="UniProtKB-KW"/>
</dbReference>
<evidence type="ECO:0000259" key="9">
    <source>
        <dbReference type="Pfam" id="PF00125"/>
    </source>
</evidence>
<dbReference type="InterPro" id="IPR009072">
    <property type="entry name" value="Histone-fold"/>
</dbReference>
<dbReference type="InterPro" id="IPR007125">
    <property type="entry name" value="H2A/H2B/H3"/>
</dbReference>